<dbReference type="RefSeq" id="WP_229689070.1">
    <property type="nucleotide sequence ID" value="NZ_BMJC01000005.1"/>
</dbReference>
<dbReference type="SUPFAM" id="SSF143631">
    <property type="entry name" value="ApbE-like"/>
    <property type="match status" value="1"/>
</dbReference>
<keyword evidence="7 10" id="KW-0460">Magnesium</keyword>
<sequence>MIQQHVNTRLMGSDFELIVVEKDYASSLLQLQQGVEEIRRIEHLLTEFSDDSQTALLNRYAGTQAQTVGTEVYQLINRSLHLSALTQGAFDISSATLRSLYNFKERGKELPSPERLAAAMQSMGYQYIQLLPEHQVFLSRPGMRIGFGAIGKGYAADKVKALWKAGGVTAGVINASGDLTAWGCKPDGHPWKIGIRDPHDPDAYLLWLPVDNASVATSGNYEQYVQIDGVRYSHNIDPRTGHPVRGVQSVTIISPSAELSDALATAVTVMGIEAGIHLVDQLPDTHAILIDDNNEIFTSKKINFHVAS</sequence>
<dbReference type="Gene3D" id="3.10.520.10">
    <property type="entry name" value="ApbE-like domains"/>
    <property type="match status" value="1"/>
</dbReference>
<dbReference type="PANTHER" id="PTHR30040">
    <property type="entry name" value="THIAMINE BIOSYNTHESIS LIPOPROTEIN APBE"/>
    <property type="match status" value="1"/>
</dbReference>
<comment type="similarity">
    <text evidence="10">Belongs to the ApbE family.</text>
</comment>
<evidence type="ECO:0000256" key="8">
    <source>
        <dbReference type="ARBA" id="ARBA00031306"/>
    </source>
</evidence>
<proteinExistence type="inferred from homology"/>
<evidence type="ECO:0000313" key="12">
    <source>
        <dbReference type="EMBL" id="GGB18329.1"/>
    </source>
</evidence>
<evidence type="ECO:0000256" key="11">
    <source>
        <dbReference type="PIRSR" id="PIRSR006268-2"/>
    </source>
</evidence>
<evidence type="ECO:0000256" key="4">
    <source>
        <dbReference type="ARBA" id="ARBA00022679"/>
    </source>
</evidence>
<keyword evidence="4 10" id="KW-0808">Transferase</keyword>
<reference evidence="12" key="1">
    <citation type="journal article" date="2014" name="Int. J. Syst. Evol. Microbiol.">
        <title>Complete genome sequence of Corynebacterium casei LMG S-19264T (=DSM 44701T), isolated from a smear-ripened cheese.</title>
        <authorList>
            <consortium name="US DOE Joint Genome Institute (JGI-PGF)"/>
            <person name="Walter F."/>
            <person name="Albersmeier A."/>
            <person name="Kalinowski J."/>
            <person name="Ruckert C."/>
        </authorList>
    </citation>
    <scope>NUCLEOTIDE SEQUENCE</scope>
    <source>
        <strain evidence="12">CGMCC 1.15448</strain>
    </source>
</reference>
<dbReference type="EMBL" id="BMJC01000005">
    <property type="protein sequence ID" value="GGB18329.1"/>
    <property type="molecule type" value="Genomic_DNA"/>
</dbReference>
<dbReference type="AlphaFoldDB" id="A0A8J2UHE6"/>
<evidence type="ECO:0000256" key="7">
    <source>
        <dbReference type="ARBA" id="ARBA00022842"/>
    </source>
</evidence>
<feature type="binding site" evidence="11">
    <location>
        <position position="149"/>
    </location>
    <ligand>
        <name>Mg(2+)</name>
        <dbReference type="ChEBI" id="CHEBI:18420"/>
    </ligand>
</feature>
<keyword evidence="5 10" id="KW-0479">Metal-binding</keyword>
<keyword evidence="6 10" id="KW-0274">FAD</keyword>
<evidence type="ECO:0000256" key="2">
    <source>
        <dbReference type="ARBA" id="ARBA00016337"/>
    </source>
</evidence>
<feature type="binding site" evidence="11">
    <location>
        <position position="261"/>
    </location>
    <ligand>
        <name>Mg(2+)</name>
        <dbReference type="ChEBI" id="CHEBI:18420"/>
    </ligand>
</feature>
<evidence type="ECO:0000256" key="1">
    <source>
        <dbReference type="ARBA" id="ARBA00011955"/>
    </source>
</evidence>
<comment type="cofactor">
    <cofactor evidence="11">
        <name>Mg(2+)</name>
        <dbReference type="ChEBI" id="CHEBI:18420"/>
    </cofactor>
    <cofactor evidence="11">
        <name>Mn(2+)</name>
        <dbReference type="ChEBI" id="CHEBI:29035"/>
    </cofactor>
    <text evidence="11">Magnesium. Can also use manganese.</text>
</comment>
<feature type="binding site" evidence="11">
    <location>
        <position position="265"/>
    </location>
    <ligand>
        <name>Mg(2+)</name>
        <dbReference type="ChEBI" id="CHEBI:18420"/>
    </ligand>
</feature>
<dbReference type="GO" id="GO:0046872">
    <property type="term" value="F:metal ion binding"/>
    <property type="evidence" value="ECO:0007669"/>
    <property type="project" value="UniProtKB-UniRule"/>
</dbReference>
<dbReference type="EC" id="2.7.1.180" evidence="1 10"/>
<dbReference type="InterPro" id="IPR024932">
    <property type="entry name" value="ApbE"/>
</dbReference>
<evidence type="ECO:0000256" key="9">
    <source>
        <dbReference type="ARBA" id="ARBA00048540"/>
    </source>
</evidence>
<keyword evidence="13" id="KW-1185">Reference proteome</keyword>
<comment type="caution">
    <text evidence="12">The sequence shown here is derived from an EMBL/GenBank/DDBJ whole genome shotgun (WGS) entry which is preliminary data.</text>
</comment>
<dbReference type="PANTHER" id="PTHR30040:SF2">
    <property type="entry name" value="FAD:PROTEIN FMN TRANSFERASE"/>
    <property type="match status" value="1"/>
</dbReference>
<dbReference type="GO" id="GO:0016740">
    <property type="term" value="F:transferase activity"/>
    <property type="evidence" value="ECO:0007669"/>
    <property type="project" value="UniProtKB-UniRule"/>
</dbReference>
<protein>
    <recommendedName>
        <fullName evidence="2 10">FAD:protein FMN transferase</fullName>
        <ecNumber evidence="1 10">2.7.1.180</ecNumber>
    </recommendedName>
    <alternativeName>
        <fullName evidence="8 10">Flavin transferase</fullName>
    </alternativeName>
</protein>
<dbReference type="InterPro" id="IPR003374">
    <property type="entry name" value="ApbE-like_sf"/>
</dbReference>
<organism evidence="12 13">
    <name type="scientific">Puia dinghuensis</name>
    <dbReference type="NCBI Taxonomy" id="1792502"/>
    <lineage>
        <taxon>Bacteria</taxon>
        <taxon>Pseudomonadati</taxon>
        <taxon>Bacteroidota</taxon>
        <taxon>Chitinophagia</taxon>
        <taxon>Chitinophagales</taxon>
        <taxon>Chitinophagaceae</taxon>
        <taxon>Puia</taxon>
    </lineage>
</organism>
<keyword evidence="3 10" id="KW-0285">Flavoprotein</keyword>
<evidence type="ECO:0000313" key="13">
    <source>
        <dbReference type="Proteomes" id="UP000607559"/>
    </source>
</evidence>
<accession>A0A8J2UHE6</accession>
<comment type="catalytic activity">
    <reaction evidence="9 10">
        <text>L-threonyl-[protein] + FAD = FMN-L-threonyl-[protein] + AMP + H(+)</text>
        <dbReference type="Rhea" id="RHEA:36847"/>
        <dbReference type="Rhea" id="RHEA-COMP:11060"/>
        <dbReference type="Rhea" id="RHEA-COMP:11061"/>
        <dbReference type="ChEBI" id="CHEBI:15378"/>
        <dbReference type="ChEBI" id="CHEBI:30013"/>
        <dbReference type="ChEBI" id="CHEBI:57692"/>
        <dbReference type="ChEBI" id="CHEBI:74257"/>
        <dbReference type="ChEBI" id="CHEBI:456215"/>
        <dbReference type="EC" id="2.7.1.180"/>
    </reaction>
</comment>
<reference evidence="12" key="2">
    <citation type="submission" date="2020-09" db="EMBL/GenBank/DDBJ databases">
        <authorList>
            <person name="Sun Q."/>
            <person name="Zhou Y."/>
        </authorList>
    </citation>
    <scope>NUCLEOTIDE SEQUENCE</scope>
    <source>
        <strain evidence="12">CGMCC 1.15448</strain>
    </source>
</reference>
<evidence type="ECO:0000256" key="3">
    <source>
        <dbReference type="ARBA" id="ARBA00022630"/>
    </source>
</evidence>
<dbReference type="Pfam" id="PF02424">
    <property type="entry name" value="ApbE"/>
    <property type="match status" value="1"/>
</dbReference>
<evidence type="ECO:0000256" key="6">
    <source>
        <dbReference type="ARBA" id="ARBA00022827"/>
    </source>
</evidence>
<gene>
    <name evidence="12" type="primary">apbE</name>
    <name evidence="12" type="ORF">GCM10011511_47690</name>
</gene>
<evidence type="ECO:0000256" key="5">
    <source>
        <dbReference type="ARBA" id="ARBA00022723"/>
    </source>
</evidence>
<dbReference type="Proteomes" id="UP000607559">
    <property type="component" value="Unassembled WGS sequence"/>
</dbReference>
<evidence type="ECO:0000256" key="10">
    <source>
        <dbReference type="PIRNR" id="PIRNR006268"/>
    </source>
</evidence>
<dbReference type="PIRSF" id="PIRSF006268">
    <property type="entry name" value="ApbE"/>
    <property type="match status" value="1"/>
</dbReference>
<name>A0A8J2UHE6_9BACT</name>